<accession>A0A5C1ALC8</accession>
<reference evidence="2" key="1">
    <citation type="submission" date="2019-08" db="EMBL/GenBank/DDBJ databases">
        <title>Limnoglobus roseus gen. nov., sp. nov., a novel freshwater planctomycete with a giant genome from the family Gemmataceae.</title>
        <authorList>
            <person name="Kulichevskaya I.S."/>
            <person name="Naumoff D.G."/>
            <person name="Miroshnikov K."/>
            <person name="Ivanova A."/>
            <person name="Philippov D.A."/>
            <person name="Hakobyan A."/>
            <person name="Rijpstra I.C."/>
            <person name="Sinninghe Damste J.S."/>
            <person name="Liesack W."/>
            <person name="Dedysh S.N."/>
        </authorList>
    </citation>
    <scope>NUCLEOTIDE SEQUENCE [LARGE SCALE GENOMIC DNA]</scope>
    <source>
        <strain evidence="2">PX52</strain>
    </source>
</reference>
<dbReference type="PANTHER" id="PTHR38436:SF1">
    <property type="entry name" value="ESTER CYCLASE"/>
    <property type="match status" value="1"/>
</dbReference>
<dbReference type="GO" id="GO:0030638">
    <property type="term" value="P:polyketide metabolic process"/>
    <property type="evidence" value="ECO:0007669"/>
    <property type="project" value="InterPro"/>
</dbReference>
<dbReference type="SUPFAM" id="SSF54427">
    <property type="entry name" value="NTF2-like"/>
    <property type="match status" value="1"/>
</dbReference>
<organism evidence="1 2">
    <name type="scientific">Limnoglobus roseus</name>
    <dbReference type="NCBI Taxonomy" id="2598579"/>
    <lineage>
        <taxon>Bacteria</taxon>
        <taxon>Pseudomonadati</taxon>
        <taxon>Planctomycetota</taxon>
        <taxon>Planctomycetia</taxon>
        <taxon>Gemmatales</taxon>
        <taxon>Gemmataceae</taxon>
        <taxon>Limnoglobus</taxon>
    </lineage>
</organism>
<dbReference type="Pfam" id="PF07366">
    <property type="entry name" value="SnoaL"/>
    <property type="match status" value="1"/>
</dbReference>
<dbReference type="RefSeq" id="WP_149113771.1">
    <property type="nucleotide sequence ID" value="NZ_CP042425.1"/>
</dbReference>
<dbReference type="AlphaFoldDB" id="A0A5C1ALC8"/>
<name>A0A5C1ALC8_9BACT</name>
<dbReference type="Proteomes" id="UP000324974">
    <property type="component" value="Chromosome"/>
</dbReference>
<dbReference type="EMBL" id="CP042425">
    <property type="protein sequence ID" value="QEL19375.1"/>
    <property type="molecule type" value="Genomic_DNA"/>
</dbReference>
<proteinExistence type="predicted"/>
<dbReference type="OrthoDB" id="1115105at2"/>
<dbReference type="KEGG" id="lrs:PX52LOC_06446"/>
<evidence type="ECO:0000313" key="1">
    <source>
        <dbReference type="EMBL" id="QEL19375.1"/>
    </source>
</evidence>
<keyword evidence="2" id="KW-1185">Reference proteome</keyword>
<dbReference type="PANTHER" id="PTHR38436">
    <property type="entry name" value="POLYKETIDE CYCLASE SNOAL-LIKE DOMAIN"/>
    <property type="match status" value="1"/>
</dbReference>
<dbReference type="Gene3D" id="3.10.450.50">
    <property type="match status" value="1"/>
</dbReference>
<protein>
    <recommendedName>
        <fullName evidence="3">Ester cyclase</fullName>
    </recommendedName>
</protein>
<evidence type="ECO:0000313" key="2">
    <source>
        <dbReference type="Proteomes" id="UP000324974"/>
    </source>
</evidence>
<sequence>MTAKDVMLAWVEAFNRRDADTLVNLYHPDASNHQVAAGEPVVGRDAIIRDARGFFAAFPDSTTKLEAMHQDGEWVMIEWSGGATWRGEFAGRRPNGKTFHLRGCGFFQVVGGQIRFQRGYWDRAGWFLQLGIPVE</sequence>
<gene>
    <name evidence="1" type="ORF">PX52LOC_06446</name>
</gene>
<evidence type="ECO:0008006" key="3">
    <source>
        <dbReference type="Google" id="ProtNLM"/>
    </source>
</evidence>
<dbReference type="InterPro" id="IPR009959">
    <property type="entry name" value="Cyclase_SnoaL-like"/>
</dbReference>
<dbReference type="InterPro" id="IPR032710">
    <property type="entry name" value="NTF2-like_dom_sf"/>
</dbReference>